<gene>
    <name evidence="5" type="ORF">ACM46_09055</name>
</gene>
<evidence type="ECO:0000259" key="4">
    <source>
        <dbReference type="Pfam" id="PF12508"/>
    </source>
</evidence>
<evidence type="ECO:0000256" key="3">
    <source>
        <dbReference type="SAM" id="Phobius"/>
    </source>
</evidence>
<dbReference type="OrthoDB" id="1311366at2"/>
<dbReference type="RefSeq" id="WP_048506330.1">
    <property type="nucleotide sequence ID" value="NZ_LFND01000003.1"/>
</dbReference>
<evidence type="ECO:0000256" key="2">
    <source>
        <dbReference type="SAM" id="MobiDB-lite"/>
    </source>
</evidence>
<feature type="domain" description="Conjugative transposon TraM C-terminal" evidence="4">
    <location>
        <begin position="290"/>
        <end position="439"/>
    </location>
</feature>
<feature type="region of interest" description="Disordered" evidence="2">
    <location>
        <begin position="61"/>
        <end position="90"/>
    </location>
</feature>
<keyword evidence="3" id="KW-0472">Membrane</keyword>
<dbReference type="Proteomes" id="UP000036261">
    <property type="component" value="Unassembled WGS sequence"/>
</dbReference>
<dbReference type="NCBIfam" id="TIGR03779">
    <property type="entry name" value="Bac_Flav_CT_M"/>
    <property type="match status" value="1"/>
</dbReference>
<dbReference type="EMBL" id="LFND01000003">
    <property type="protein sequence ID" value="KMQ65180.1"/>
    <property type="molecule type" value="Genomic_DNA"/>
</dbReference>
<keyword evidence="3" id="KW-1133">Transmembrane helix</keyword>
<accession>A0A0J7L822</accession>
<keyword evidence="1" id="KW-0175">Coiled coil</keyword>
<dbReference type="AlphaFoldDB" id="A0A0J7L822"/>
<name>A0A0J7L822_9FLAO</name>
<dbReference type="STRING" id="558151.ACM46_09055"/>
<evidence type="ECO:0000313" key="5">
    <source>
        <dbReference type="EMBL" id="KMQ65180.1"/>
    </source>
</evidence>
<proteinExistence type="predicted"/>
<dbReference type="Pfam" id="PF12508">
    <property type="entry name" value="Transposon_TraM"/>
    <property type="match status" value="1"/>
</dbReference>
<dbReference type="InterPro" id="IPR022187">
    <property type="entry name" value="Conjug_transposon_TraM"/>
</dbReference>
<feature type="region of interest" description="Disordered" evidence="2">
    <location>
        <begin position="115"/>
        <end position="146"/>
    </location>
</feature>
<reference evidence="5 6" key="1">
    <citation type="journal article" date="2013" name="Int. J. Syst. Evol. Microbiol.">
        <title>Chryseobacterium angstadtii sp. nov., isolated from a newt tank.</title>
        <authorList>
            <person name="Kirk K.E."/>
            <person name="Hoffman J.A."/>
            <person name="Smith K.A."/>
            <person name="Strahan B.L."/>
            <person name="Failor K.C."/>
            <person name="Krebs J.E."/>
            <person name="Gale A.N."/>
            <person name="Do T.D."/>
            <person name="Sontag T.C."/>
            <person name="Batties A.M."/>
            <person name="Mistiszyn K."/>
            <person name="Newman J.D."/>
        </authorList>
    </citation>
    <scope>NUCLEOTIDE SEQUENCE [LARGE SCALE GENOMIC DNA]</scope>
    <source>
        <strain evidence="5 6">KM</strain>
    </source>
</reference>
<evidence type="ECO:0000313" key="6">
    <source>
        <dbReference type="Proteomes" id="UP000036261"/>
    </source>
</evidence>
<sequence>MENNENKRISILVEESDQKSEDLISGNDKSKLEKLKKPLIYLLMGIVFLVCLYLIFKPSSDKDENKDSGLNGAVPQATEIGMQSDKQKAYEQAMMDEKNQQKKNMLTSLSDYWNSDSTMQAADPNSGLNENPTNNPSGKSYQAESPALNSYRNAQATLGSFYNSNENYESNELRKEIAGLKRQLDERDANPAPLTVNDQLQLMEKSYQMASKYLPNNGGEQKKSDSTAIRNTGGQKTSFVAFSPMRANVVSALYREPSDREFLENINGERNRGFYTVGVTQQATKVKNSIRACIHENTTIVGEGTVKLRLLEDSKTPDFTIPSGSIVTAGAKFNNGRLSLKVSSIESSGNIFPVEINIYDLDGQLGLNVPYSAEMSAVNEIAANMSQSSGTSIMMSRSAGQQIAGDLSRGLVQGVAGYFSKKVRTPKVMLKAGHQVFLVSKK</sequence>
<protein>
    <submittedName>
        <fullName evidence="5">Conjugal transfer protein TraM</fullName>
    </submittedName>
</protein>
<feature type="coiled-coil region" evidence="1">
    <location>
        <begin position="163"/>
        <end position="190"/>
    </location>
</feature>
<keyword evidence="6" id="KW-1185">Reference proteome</keyword>
<feature type="compositionally biased region" description="Polar residues" evidence="2">
    <location>
        <begin position="126"/>
        <end position="146"/>
    </location>
</feature>
<evidence type="ECO:0000256" key="1">
    <source>
        <dbReference type="SAM" id="Coils"/>
    </source>
</evidence>
<feature type="transmembrane region" description="Helical" evidence="3">
    <location>
        <begin position="39"/>
        <end position="56"/>
    </location>
</feature>
<organism evidence="5 6">
    <name type="scientific">Chryseobacterium angstadtii</name>
    <dbReference type="NCBI Taxonomy" id="558151"/>
    <lineage>
        <taxon>Bacteria</taxon>
        <taxon>Pseudomonadati</taxon>
        <taxon>Bacteroidota</taxon>
        <taxon>Flavobacteriia</taxon>
        <taxon>Flavobacteriales</taxon>
        <taxon>Weeksellaceae</taxon>
        <taxon>Chryseobacterium group</taxon>
        <taxon>Chryseobacterium</taxon>
    </lineage>
</organism>
<dbReference type="GeneID" id="56898599"/>
<comment type="caution">
    <text evidence="5">The sequence shown here is derived from an EMBL/GenBank/DDBJ whole genome shotgun (WGS) entry which is preliminary data.</text>
</comment>
<dbReference type="PATRIC" id="fig|558151.6.peg.1899"/>
<keyword evidence="3" id="KW-0812">Transmembrane</keyword>
<dbReference type="InterPro" id="IPR055407">
    <property type="entry name" value="TraM_C"/>
</dbReference>